<dbReference type="OrthoDB" id="1708300at2"/>
<keyword evidence="3" id="KW-1185">Reference proteome</keyword>
<reference evidence="2 3" key="1">
    <citation type="journal article" date="2008" name="J. Bacteriol.">
        <title>The genome of Heliobacterium modesticaldum, a phototrophic representative of the Firmicutes containing the simplest photosynthetic apparatus.</title>
        <authorList>
            <person name="Sattley W.M."/>
            <person name="Madigan M.T."/>
            <person name="Swingley W.D."/>
            <person name="Cheung P.C."/>
            <person name="Clocksin K.M."/>
            <person name="Conrad A.L."/>
            <person name="Dejesa L.C."/>
            <person name="Honchak B.M."/>
            <person name="Jung D.O."/>
            <person name="Karbach L.E."/>
            <person name="Kurdoglu A."/>
            <person name="Lahiri S."/>
            <person name="Mastrian S.D."/>
            <person name="Page L.E."/>
            <person name="Taylor H.L."/>
            <person name="Wang Z.T."/>
            <person name="Raymond J."/>
            <person name="Chen M."/>
            <person name="Blankenship R.E."/>
            <person name="Touchman J.W."/>
        </authorList>
    </citation>
    <scope>NUCLEOTIDE SEQUENCE [LARGE SCALE GENOMIC DNA]</scope>
    <source>
        <strain evidence="3">ATCC 51547 / Ice1</strain>
    </source>
</reference>
<dbReference type="InterPro" id="IPR046085">
    <property type="entry name" value="DUF6103"/>
</dbReference>
<accession>B0TGF8</accession>
<protein>
    <submittedName>
        <fullName evidence="2">Uncharacterized protein</fullName>
    </submittedName>
</protein>
<dbReference type="EMBL" id="CP000930">
    <property type="protein sequence ID" value="ABZ83219.1"/>
    <property type="molecule type" value="Genomic_DNA"/>
</dbReference>
<feature type="region of interest" description="Disordered" evidence="1">
    <location>
        <begin position="56"/>
        <end position="121"/>
    </location>
</feature>
<dbReference type="Pfam" id="PF19598">
    <property type="entry name" value="DUF6103"/>
    <property type="match status" value="1"/>
</dbReference>
<organism evidence="2 3">
    <name type="scientific">Heliobacterium modesticaldum (strain ATCC 51547 / Ice1)</name>
    <dbReference type="NCBI Taxonomy" id="498761"/>
    <lineage>
        <taxon>Bacteria</taxon>
        <taxon>Bacillati</taxon>
        <taxon>Bacillota</taxon>
        <taxon>Clostridia</taxon>
        <taxon>Eubacteriales</taxon>
        <taxon>Heliobacteriaceae</taxon>
        <taxon>Heliomicrobium</taxon>
    </lineage>
</organism>
<dbReference type="STRING" id="498761.HM1_0614"/>
<evidence type="ECO:0000256" key="1">
    <source>
        <dbReference type="SAM" id="MobiDB-lite"/>
    </source>
</evidence>
<evidence type="ECO:0000313" key="3">
    <source>
        <dbReference type="Proteomes" id="UP000008550"/>
    </source>
</evidence>
<dbReference type="AlphaFoldDB" id="B0TGF8"/>
<dbReference type="eggNOG" id="ENOG50334D3">
    <property type="taxonomic scope" value="Bacteria"/>
</dbReference>
<dbReference type="Proteomes" id="UP000008550">
    <property type="component" value="Chromosome"/>
</dbReference>
<dbReference type="KEGG" id="hmo:HM1_0614"/>
<name>B0TGF8_HELMI</name>
<proteinExistence type="predicted"/>
<sequence length="121" mass="14226">MRETELTILFPTEKLEALRFFMRKKELDIEREMKDYLEKTYERIVPVHVREYVESRIGQEPAQEQMPGPEAQERQTEPQRQPRQTRRQREQAATEAPSSPQAQTGTEGPAEEETQGMTMSM</sequence>
<dbReference type="RefSeq" id="WP_012281339.1">
    <property type="nucleotide sequence ID" value="NC_010337.2"/>
</dbReference>
<dbReference type="HOGENOM" id="CLU_157110_0_0_9"/>
<evidence type="ECO:0000313" key="2">
    <source>
        <dbReference type="EMBL" id="ABZ83219.1"/>
    </source>
</evidence>
<gene>
    <name evidence="2" type="ORF">HM1_0614</name>
</gene>